<keyword evidence="3" id="KW-0472">Membrane</keyword>
<evidence type="ECO:0000256" key="1">
    <source>
        <dbReference type="ARBA" id="ARBA00009809"/>
    </source>
</evidence>
<dbReference type="InterPro" id="IPR031330">
    <property type="entry name" value="Gly_Hdrlase_35_cat"/>
</dbReference>
<keyword evidence="3" id="KW-0812">Transmembrane</keyword>
<gene>
    <name evidence="5" type="ORF">LPJ61_000434</name>
</gene>
<keyword evidence="3" id="KW-1133">Transmembrane helix</keyword>
<name>A0A9W7YBQ9_9FUNG</name>
<evidence type="ECO:0000313" key="5">
    <source>
        <dbReference type="EMBL" id="KAJ1735639.1"/>
    </source>
</evidence>
<dbReference type="OrthoDB" id="1657402at2759"/>
<evidence type="ECO:0000256" key="2">
    <source>
        <dbReference type="RuleBase" id="RU003679"/>
    </source>
</evidence>
<dbReference type="EMBL" id="JANBOI010000017">
    <property type="protein sequence ID" value="KAJ1735639.1"/>
    <property type="molecule type" value="Genomic_DNA"/>
</dbReference>
<evidence type="ECO:0000313" key="6">
    <source>
        <dbReference type="Proteomes" id="UP001143981"/>
    </source>
</evidence>
<sequence>MAGIILESAMVLVPLACAALYIVVTSSALLVVFLLGAAAATLVVLRLRYHYSSGARSDLAIRAKAPAAETTDRPDRESHEFDEIIRDVHQHCDVDGEVVQRSGALLSDAVTPASTQYNAELFGAALSYDHRCFYVCGQPTWVLAADFDYWRLPAAASAAQGPGGPSPEPSSAACAAWRRALLQYKAMGFSAVRIRFHWGHHSPSKGTYDFAGHRDVDRLLSLCEELGVLVIACLGPFIGDDVQGGGYPFWLIQRDHIRLRHLWRSGLKVWDDRFAAAEGEWYDKIIAKLAGHEIVTQTARGRGCVLMVQLENRLGARGALGLPLALHDETRLLARMARERVVRTPLVTNNLSWPDDFSSPSARLWARLEKRLQAYRIIAQPYRTDISGFTVRDVNSAPLDLDAVAQTTRGDNVPMVALELRRPAAAPRGLFCDQIESALSQGLAVLSLPGFFDLGCRGNLASPQCQLSSASCCAAVASDGTLSADARAARLVLHAARALELQLVASDPVGARPWIARACRPAVRGVSVNKLPQGAVRVRRQWECAAAAVQAPYPARKDGEDADGGAQLGIVAYVDGRGLPAGDQQELAFLFTLADAPVLGKCASSFVLTATLGARKRGVFAANVLVGERGRGGPLALVAATKEVYARVALDGDSEAWICAEEALQAGQLFFHGECQVSGHAEVELVDLEHARGQRFSFVTPKPGRGIAVISAGGVSVCVVLVGQDALDTLVVGYGPHSCGHTSGDSDNGGQPPAATVAAWGADGLTADARGSIGILSAGACKGGRVVAIAQGQPRAESGALMPMDELDADVRSAYGEHRFVWPFGVGAGVNAGEDEDGGDSAAVSGLERRTTSWGDLPWKLLPTMADLETMDQINVMSWQRDLGTFAYQASDIGYNGSHVLYRCQLRLRPQHVTSRKIELQLNVRHRCTVWVNGVNMSGHQTLHERAATPGSIAACIEALKNPGAAAGSDRWGGTATYDVTRAMQLSSADADEGALNEVHVLVESCGVGAQADGDNDARTPRGLISAYWHGFNFVGEDHDDTEIHDHEHDRRTQQMRAKWEICGVNVDALSDPYNTSGLPDEAAQAGWTAAVEHPLLGPGWSTRLELSADAGVQWWRWRLPACGGRADSPVHLRIAGEATAHVWVNGALVGKHSPGGGASRVLLRGGLAGQEASAAGDEVKIMLHGWADDSAASAGASGRAIIPVELSLAGGGADAAQTGS</sequence>
<organism evidence="5 6">
    <name type="scientific">Coemansia biformis</name>
    <dbReference type="NCBI Taxonomy" id="1286918"/>
    <lineage>
        <taxon>Eukaryota</taxon>
        <taxon>Fungi</taxon>
        <taxon>Fungi incertae sedis</taxon>
        <taxon>Zoopagomycota</taxon>
        <taxon>Kickxellomycotina</taxon>
        <taxon>Kickxellomycetes</taxon>
        <taxon>Kickxellales</taxon>
        <taxon>Kickxellaceae</taxon>
        <taxon>Coemansia</taxon>
    </lineage>
</organism>
<dbReference type="InterPro" id="IPR017853">
    <property type="entry name" value="GH"/>
</dbReference>
<comment type="similarity">
    <text evidence="1 2">Belongs to the glycosyl hydrolase 35 family.</text>
</comment>
<dbReference type="AlphaFoldDB" id="A0A9W7YBQ9"/>
<dbReference type="Gene3D" id="2.60.120.260">
    <property type="entry name" value="Galactose-binding domain-like"/>
    <property type="match status" value="1"/>
</dbReference>
<reference evidence="5" key="1">
    <citation type="submission" date="2022-07" db="EMBL/GenBank/DDBJ databases">
        <title>Phylogenomic reconstructions and comparative analyses of Kickxellomycotina fungi.</title>
        <authorList>
            <person name="Reynolds N.K."/>
            <person name="Stajich J.E."/>
            <person name="Barry K."/>
            <person name="Grigoriev I.V."/>
            <person name="Crous P."/>
            <person name="Smith M.E."/>
        </authorList>
    </citation>
    <scope>NUCLEOTIDE SEQUENCE</scope>
    <source>
        <strain evidence="5">BCRC 34381</strain>
    </source>
</reference>
<evidence type="ECO:0000256" key="3">
    <source>
        <dbReference type="SAM" id="Phobius"/>
    </source>
</evidence>
<accession>A0A9W7YBQ9</accession>
<keyword evidence="6" id="KW-1185">Reference proteome</keyword>
<dbReference type="GO" id="GO:0005975">
    <property type="term" value="P:carbohydrate metabolic process"/>
    <property type="evidence" value="ECO:0007669"/>
    <property type="project" value="InterPro"/>
</dbReference>
<dbReference type="Gene3D" id="3.20.20.80">
    <property type="entry name" value="Glycosidases"/>
    <property type="match status" value="1"/>
</dbReference>
<comment type="caution">
    <text evidence="5">The sequence shown here is derived from an EMBL/GenBank/DDBJ whole genome shotgun (WGS) entry which is preliminary data.</text>
</comment>
<dbReference type="InterPro" id="IPR008979">
    <property type="entry name" value="Galactose-bd-like_sf"/>
</dbReference>
<feature type="transmembrane region" description="Helical" evidence="3">
    <location>
        <begin position="28"/>
        <end position="47"/>
    </location>
</feature>
<dbReference type="Pfam" id="PF01301">
    <property type="entry name" value="Glyco_hydro_35"/>
    <property type="match status" value="1"/>
</dbReference>
<dbReference type="InterPro" id="IPR001944">
    <property type="entry name" value="Glycoside_Hdrlase_35"/>
</dbReference>
<feature type="domain" description="Glycoside hydrolase 35 catalytic" evidence="4">
    <location>
        <begin position="175"/>
        <end position="316"/>
    </location>
</feature>
<dbReference type="SUPFAM" id="SSF49785">
    <property type="entry name" value="Galactose-binding domain-like"/>
    <property type="match status" value="1"/>
</dbReference>
<dbReference type="SUPFAM" id="SSF51445">
    <property type="entry name" value="(Trans)glycosidases"/>
    <property type="match status" value="1"/>
</dbReference>
<dbReference type="PANTHER" id="PTHR23421">
    <property type="entry name" value="BETA-GALACTOSIDASE RELATED"/>
    <property type="match status" value="1"/>
</dbReference>
<dbReference type="GO" id="GO:0004553">
    <property type="term" value="F:hydrolase activity, hydrolyzing O-glycosyl compounds"/>
    <property type="evidence" value="ECO:0007669"/>
    <property type="project" value="InterPro"/>
</dbReference>
<protein>
    <recommendedName>
        <fullName evidence="4">Glycoside hydrolase 35 catalytic domain-containing protein</fullName>
    </recommendedName>
</protein>
<proteinExistence type="inferred from homology"/>
<dbReference type="Proteomes" id="UP001143981">
    <property type="component" value="Unassembled WGS sequence"/>
</dbReference>
<evidence type="ECO:0000259" key="4">
    <source>
        <dbReference type="Pfam" id="PF01301"/>
    </source>
</evidence>